<dbReference type="SUPFAM" id="SSF57903">
    <property type="entry name" value="FYVE/PHD zinc finger"/>
    <property type="match status" value="1"/>
</dbReference>
<sequence>MEFCSKISPTKPPTKRSAEKLLTEISPIPLTSAMTTLTKRSRNVAVILNGTNNITELKDSDAEVSVHDDSDDEDQSNLDNICVGCGEDYGQTVKSDDWIQCIRCERWLHETCTKYANFCDLCGKCACKI</sequence>
<comment type="caution">
    <text evidence="1">The sequence shown here is derived from an EMBL/GenBank/DDBJ whole genome shotgun (WGS) entry which is preliminary data.</text>
</comment>
<keyword evidence="2" id="KW-1185">Reference proteome</keyword>
<evidence type="ECO:0000313" key="2">
    <source>
        <dbReference type="Proteomes" id="UP001458880"/>
    </source>
</evidence>
<evidence type="ECO:0000313" key="1">
    <source>
        <dbReference type="EMBL" id="KAK9747282.1"/>
    </source>
</evidence>
<dbReference type="AlphaFoldDB" id="A0AAW1MNB8"/>
<dbReference type="Proteomes" id="UP001458880">
    <property type="component" value="Unassembled WGS sequence"/>
</dbReference>
<reference evidence="1 2" key="1">
    <citation type="journal article" date="2024" name="BMC Genomics">
        <title>De novo assembly and annotation of Popillia japonica's genome with initial clues to its potential as an invasive pest.</title>
        <authorList>
            <person name="Cucini C."/>
            <person name="Boschi S."/>
            <person name="Funari R."/>
            <person name="Cardaioli E."/>
            <person name="Iannotti N."/>
            <person name="Marturano G."/>
            <person name="Paoli F."/>
            <person name="Bruttini M."/>
            <person name="Carapelli A."/>
            <person name="Frati F."/>
            <person name="Nardi F."/>
        </authorList>
    </citation>
    <scope>NUCLEOTIDE SEQUENCE [LARGE SCALE GENOMIC DNA]</scope>
    <source>
        <strain evidence="1">DMR45628</strain>
    </source>
</reference>
<protein>
    <submittedName>
        <fullName evidence="1">Uncharacterized protein</fullName>
    </submittedName>
</protein>
<dbReference type="Gene3D" id="3.30.40.10">
    <property type="entry name" value="Zinc/RING finger domain, C3HC4 (zinc finger)"/>
    <property type="match status" value="1"/>
</dbReference>
<proteinExistence type="predicted"/>
<gene>
    <name evidence="1" type="ORF">QE152_g5475</name>
</gene>
<dbReference type="InterPro" id="IPR011011">
    <property type="entry name" value="Znf_FYVE_PHD"/>
</dbReference>
<name>A0AAW1MNB8_POPJA</name>
<dbReference type="InterPro" id="IPR013083">
    <property type="entry name" value="Znf_RING/FYVE/PHD"/>
</dbReference>
<organism evidence="1 2">
    <name type="scientific">Popillia japonica</name>
    <name type="common">Japanese beetle</name>
    <dbReference type="NCBI Taxonomy" id="7064"/>
    <lineage>
        <taxon>Eukaryota</taxon>
        <taxon>Metazoa</taxon>
        <taxon>Ecdysozoa</taxon>
        <taxon>Arthropoda</taxon>
        <taxon>Hexapoda</taxon>
        <taxon>Insecta</taxon>
        <taxon>Pterygota</taxon>
        <taxon>Neoptera</taxon>
        <taxon>Endopterygota</taxon>
        <taxon>Coleoptera</taxon>
        <taxon>Polyphaga</taxon>
        <taxon>Scarabaeiformia</taxon>
        <taxon>Scarabaeidae</taxon>
        <taxon>Rutelinae</taxon>
        <taxon>Popillia</taxon>
    </lineage>
</organism>
<dbReference type="EMBL" id="JASPKY010000032">
    <property type="protein sequence ID" value="KAK9747282.1"/>
    <property type="molecule type" value="Genomic_DNA"/>
</dbReference>
<accession>A0AAW1MNB8</accession>